<dbReference type="EC" id="2.1.1.37" evidence="1"/>
<dbReference type="SUPFAM" id="SSF53335">
    <property type="entry name" value="S-adenosyl-L-methionine-dependent methyltransferases"/>
    <property type="match status" value="1"/>
</dbReference>
<evidence type="ECO:0000256" key="2">
    <source>
        <dbReference type="ARBA" id="ARBA00022603"/>
    </source>
</evidence>
<accession>A0A975C4B5</accession>
<dbReference type="AlphaFoldDB" id="A0A975C4B5"/>
<dbReference type="GO" id="GO:0044027">
    <property type="term" value="P:negative regulation of gene expression via chromosomal CpG island methylation"/>
    <property type="evidence" value="ECO:0007669"/>
    <property type="project" value="TreeGrafter"/>
</dbReference>
<dbReference type="InterPro" id="IPR050390">
    <property type="entry name" value="C5-Methyltransferase"/>
</dbReference>
<dbReference type="NCBIfam" id="TIGR00675">
    <property type="entry name" value="dcm"/>
    <property type="match status" value="1"/>
</dbReference>
<dbReference type="RefSeq" id="WP_207870036.1">
    <property type="nucleotide sequence ID" value="NZ_CP062222.1"/>
</dbReference>
<gene>
    <name evidence="9" type="ORF">IFJ75_17845</name>
</gene>
<dbReference type="PROSITE" id="PS51679">
    <property type="entry name" value="SAM_MT_C5"/>
    <property type="match status" value="1"/>
</dbReference>
<dbReference type="Proteomes" id="UP000663918">
    <property type="component" value="Chromosome"/>
</dbReference>
<proteinExistence type="inferred from homology"/>
<dbReference type="PANTHER" id="PTHR10629">
    <property type="entry name" value="CYTOSINE-SPECIFIC METHYLTRANSFERASE"/>
    <property type="match status" value="1"/>
</dbReference>
<dbReference type="InterPro" id="IPR001525">
    <property type="entry name" value="C5_MeTfrase"/>
</dbReference>
<dbReference type="KEGG" id="bgoe:IFJ75_17845"/>
<keyword evidence="5" id="KW-0680">Restriction system</keyword>
<evidence type="ECO:0000256" key="5">
    <source>
        <dbReference type="ARBA" id="ARBA00022747"/>
    </source>
</evidence>
<evidence type="ECO:0000256" key="8">
    <source>
        <dbReference type="RuleBase" id="RU000416"/>
    </source>
</evidence>
<evidence type="ECO:0000313" key="9">
    <source>
        <dbReference type="EMBL" id="QTC91056.1"/>
    </source>
</evidence>
<keyword evidence="4 7" id="KW-0949">S-adenosyl-L-methionine</keyword>
<dbReference type="PRINTS" id="PR00105">
    <property type="entry name" value="C5METTRFRASE"/>
</dbReference>
<dbReference type="EMBL" id="CP062222">
    <property type="protein sequence ID" value="QTC91056.1"/>
    <property type="molecule type" value="Genomic_DNA"/>
</dbReference>
<evidence type="ECO:0000256" key="4">
    <source>
        <dbReference type="ARBA" id="ARBA00022691"/>
    </source>
</evidence>
<evidence type="ECO:0000256" key="6">
    <source>
        <dbReference type="ARBA" id="ARBA00047422"/>
    </source>
</evidence>
<feature type="active site" evidence="7">
    <location>
        <position position="87"/>
    </location>
</feature>
<dbReference type="Gene3D" id="3.40.50.150">
    <property type="entry name" value="Vaccinia Virus protein VP39"/>
    <property type="match status" value="1"/>
</dbReference>
<keyword evidence="3 7" id="KW-0808">Transferase</keyword>
<name>A0A975C4B5_9CAUL</name>
<protein>
    <recommendedName>
        <fullName evidence="1">DNA (cytosine-5-)-methyltransferase</fullName>
        <ecNumber evidence="1">2.1.1.37</ecNumber>
    </recommendedName>
</protein>
<keyword evidence="10" id="KW-1185">Reference proteome</keyword>
<dbReference type="GO" id="GO:0032259">
    <property type="term" value="P:methylation"/>
    <property type="evidence" value="ECO:0007669"/>
    <property type="project" value="UniProtKB-KW"/>
</dbReference>
<comment type="similarity">
    <text evidence="7 8">Belongs to the class I-like SAM-binding methyltransferase superfamily. C5-methyltransferase family.</text>
</comment>
<evidence type="ECO:0000313" key="10">
    <source>
        <dbReference type="Proteomes" id="UP000663918"/>
    </source>
</evidence>
<dbReference type="InterPro" id="IPR029063">
    <property type="entry name" value="SAM-dependent_MTases_sf"/>
</dbReference>
<evidence type="ECO:0000256" key="1">
    <source>
        <dbReference type="ARBA" id="ARBA00011975"/>
    </source>
</evidence>
<comment type="catalytic activity">
    <reaction evidence="6">
        <text>a 2'-deoxycytidine in DNA + S-adenosyl-L-methionine = a 5-methyl-2'-deoxycytidine in DNA + S-adenosyl-L-homocysteine + H(+)</text>
        <dbReference type="Rhea" id="RHEA:13681"/>
        <dbReference type="Rhea" id="RHEA-COMP:11369"/>
        <dbReference type="Rhea" id="RHEA-COMP:11370"/>
        <dbReference type="ChEBI" id="CHEBI:15378"/>
        <dbReference type="ChEBI" id="CHEBI:57856"/>
        <dbReference type="ChEBI" id="CHEBI:59789"/>
        <dbReference type="ChEBI" id="CHEBI:85452"/>
        <dbReference type="ChEBI" id="CHEBI:85454"/>
        <dbReference type="EC" id="2.1.1.37"/>
    </reaction>
</comment>
<reference evidence="9" key="1">
    <citation type="submission" date="2020-09" db="EMBL/GenBank/DDBJ databases">
        <title>Brevundimonas sp. LVF2 isolated from a puddle in Goettingen, Germany.</title>
        <authorList>
            <person name="Friedrich I."/>
            <person name="Klassen A."/>
            <person name="Hannes N."/>
            <person name="Schneider D."/>
            <person name="Hertel R."/>
            <person name="Daniel R."/>
        </authorList>
    </citation>
    <scope>NUCLEOTIDE SEQUENCE</scope>
    <source>
        <strain evidence="9">LVF2</strain>
    </source>
</reference>
<evidence type="ECO:0000256" key="7">
    <source>
        <dbReference type="PROSITE-ProRule" id="PRU01016"/>
    </source>
</evidence>
<keyword evidence="2 7" id="KW-0489">Methyltransferase</keyword>
<organism evidence="9 10">
    <name type="scientific">Brevundimonas goettingensis</name>
    <dbReference type="NCBI Taxonomy" id="2774190"/>
    <lineage>
        <taxon>Bacteria</taxon>
        <taxon>Pseudomonadati</taxon>
        <taxon>Pseudomonadota</taxon>
        <taxon>Alphaproteobacteria</taxon>
        <taxon>Caulobacterales</taxon>
        <taxon>Caulobacteraceae</taxon>
        <taxon>Brevundimonas</taxon>
    </lineage>
</organism>
<evidence type="ECO:0000256" key="3">
    <source>
        <dbReference type="ARBA" id="ARBA00022679"/>
    </source>
</evidence>
<dbReference type="PANTHER" id="PTHR10629:SF52">
    <property type="entry name" value="DNA (CYTOSINE-5)-METHYLTRANSFERASE 1"/>
    <property type="match status" value="1"/>
</dbReference>
<dbReference type="GO" id="GO:0003677">
    <property type="term" value="F:DNA binding"/>
    <property type="evidence" value="ECO:0007669"/>
    <property type="project" value="TreeGrafter"/>
</dbReference>
<dbReference type="GO" id="GO:0009307">
    <property type="term" value="P:DNA restriction-modification system"/>
    <property type="evidence" value="ECO:0007669"/>
    <property type="project" value="UniProtKB-KW"/>
</dbReference>
<dbReference type="Pfam" id="PF00145">
    <property type="entry name" value="DNA_methylase"/>
    <property type="match status" value="1"/>
</dbReference>
<dbReference type="Gene3D" id="3.90.120.10">
    <property type="entry name" value="DNA Methylase, subunit A, domain 2"/>
    <property type="match status" value="1"/>
</dbReference>
<dbReference type="REBASE" id="461155">
    <property type="entry name" value="M.BspLVF2ORF17845P"/>
</dbReference>
<dbReference type="GO" id="GO:0003886">
    <property type="term" value="F:DNA (cytosine-5-)-methyltransferase activity"/>
    <property type="evidence" value="ECO:0007669"/>
    <property type="project" value="UniProtKB-EC"/>
</dbReference>
<sequence>MAIRGDNSAAKVAPGGVLEFFAGGGLAGIGLASAGFHTLMANDIDAAKARAFRANHHDTPLHEGDVWDLTTADLPGTPDLCWASSPCQDVSLAGARGGLEARRSGAFWGFWRLMKGLADEGRAPRAIAIENVVGLLTSAGGRDFAAVCQALTEGGYRVGALEMDAGLWLPQSRPRLFIVGLKDAAGAEAAPGIFHSPRLIAAHDRLPEAVKANWAWWSLPAPPRRNLDLAALLEPDAAVDWFDANQTQDLLALSAPLHRARLEAALASGERRVAAAFRRVRTETGVKVQRLELRLDGLAGCLRTPSGGSSRQYVLVCEAGQVRARRLTGRETARLMGLAEAYRLPGSESAALKLMGDAVAVPVVRALAEGLLAPALGLRVLKGEGIAA</sequence>